<organism evidence="1 3">
    <name type="scientific">Bacillus sonorensis</name>
    <dbReference type="NCBI Taxonomy" id="119858"/>
    <lineage>
        <taxon>Bacteria</taxon>
        <taxon>Bacillati</taxon>
        <taxon>Bacillota</taxon>
        <taxon>Bacilli</taxon>
        <taxon>Bacillales</taxon>
        <taxon>Bacillaceae</taxon>
        <taxon>Bacillus</taxon>
    </lineage>
</organism>
<protein>
    <recommendedName>
        <fullName evidence="4">DUF768 domain-containing protein</fullName>
    </recommendedName>
</protein>
<dbReference type="Proteomes" id="UP000196877">
    <property type="component" value="Chromosome"/>
</dbReference>
<evidence type="ECO:0008006" key="4">
    <source>
        <dbReference type="Google" id="ProtNLM"/>
    </source>
</evidence>
<proteinExistence type="predicted"/>
<sequence>MTVDDVKGAVEIIRAWAEGGDDEVAHNMEDALHADVLQAIATGADNPEKLAAEALKTKDIEFSRWCA</sequence>
<dbReference type="RefSeq" id="WP_006636912.1">
    <property type="nucleotide sequence ID" value="NZ_CABJEH010000001.1"/>
</dbReference>
<gene>
    <name evidence="1" type="ORF">S101395_01152</name>
    <name evidence="2" type="ORF">S101395_03969</name>
</gene>
<name>A0ABN5AAK2_9BACI</name>
<dbReference type="GeneID" id="92852087"/>
<dbReference type="EMBL" id="CP021920">
    <property type="protein sequence ID" value="ASB87688.1"/>
    <property type="molecule type" value="Genomic_DNA"/>
</dbReference>
<evidence type="ECO:0000313" key="2">
    <source>
        <dbReference type="EMBL" id="ASB90472.1"/>
    </source>
</evidence>
<dbReference type="EMBL" id="CP021920">
    <property type="protein sequence ID" value="ASB90472.1"/>
    <property type="molecule type" value="Genomic_DNA"/>
</dbReference>
<keyword evidence="3" id="KW-1185">Reference proteome</keyword>
<reference evidence="1 3" key="1">
    <citation type="submission" date="2017-06" db="EMBL/GenBank/DDBJ databases">
        <title>Genome sequence of Bacillus sonorensis strain SRCM101395.</title>
        <authorList>
            <person name="Cho S.H."/>
        </authorList>
    </citation>
    <scope>NUCLEOTIDE SEQUENCE [LARGE SCALE GENOMIC DNA]</scope>
    <source>
        <strain evidence="1 3">SRCM101395</strain>
    </source>
</reference>
<evidence type="ECO:0000313" key="3">
    <source>
        <dbReference type="Proteomes" id="UP000196877"/>
    </source>
</evidence>
<evidence type="ECO:0000313" key="1">
    <source>
        <dbReference type="EMBL" id="ASB87688.1"/>
    </source>
</evidence>
<accession>A0ABN5AAK2</accession>